<proteinExistence type="predicted"/>
<sequence length="212" mass="23430">MRGWPPPRTTRWRTCSPRRNGSGMYAIRLGDDGAELRPLEPWHAEEFLAHLDRGREFINRYVPFGSRATDVAGAREVLQRYADGRAADTASLHGLWLDGTLVGGVLTLNFDAANGTCEVGCWLEPAATGRGLVTRAMRVLVDWAVEQRGIHRVEWVAAAGNLPSTAVARRLGMTRDGVRREAHLHHGVRHDLEVWSVLAPEWRAARAAAGGR</sequence>
<dbReference type="eggNOG" id="COG1670">
    <property type="taxonomic scope" value="Bacteria"/>
</dbReference>
<accession>D5ZVW7</accession>
<dbReference type="EMBL" id="DS999641">
    <property type="protein sequence ID" value="EFE66940.2"/>
    <property type="molecule type" value="Genomic_DNA"/>
</dbReference>
<dbReference type="PANTHER" id="PTHR43441">
    <property type="entry name" value="RIBOSOMAL-PROTEIN-SERINE ACETYLTRANSFERASE"/>
    <property type="match status" value="1"/>
</dbReference>
<dbReference type="Gene3D" id="3.40.630.30">
    <property type="match status" value="1"/>
</dbReference>
<dbReference type="InterPro" id="IPR051908">
    <property type="entry name" value="Ribosomal_N-acetyltransferase"/>
</dbReference>
<evidence type="ECO:0000313" key="2">
    <source>
        <dbReference type="EMBL" id="EFE66940.2"/>
    </source>
</evidence>
<dbReference type="InterPro" id="IPR016181">
    <property type="entry name" value="Acyl_CoA_acyltransferase"/>
</dbReference>
<dbReference type="PROSITE" id="PS51186">
    <property type="entry name" value="GNAT"/>
    <property type="match status" value="1"/>
</dbReference>
<dbReference type="GO" id="GO:1990189">
    <property type="term" value="F:protein N-terminal-serine acetyltransferase activity"/>
    <property type="evidence" value="ECO:0007669"/>
    <property type="project" value="TreeGrafter"/>
</dbReference>
<dbReference type="AlphaFoldDB" id="D5ZVW7"/>
<protein>
    <submittedName>
        <fullName evidence="2">Acetyltransferase</fullName>
    </submittedName>
</protein>
<evidence type="ECO:0000259" key="1">
    <source>
        <dbReference type="PROSITE" id="PS51186"/>
    </source>
</evidence>
<reference evidence="3" key="1">
    <citation type="submission" date="2008-12" db="EMBL/GenBank/DDBJ databases">
        <title>Annotation of Streptomyces ghanaensis ATCC 14672.</title>
        <authorList>
            <consortium name="The Broad Institute Genome Sequencing Platform"/>
            <consortium name="Broad Institute Microbial Sequencing Center"/>
            <person name="Fischbach M."/>
            <person name="Ward D."/>
            <person name="Young S."/>
            <person name="Kodira C.D."/>
            <person name="Zeng Q."/>
            <person name="Koehrsen M."/>
            <person name="Godfrey P."/>
            <person name="Alvarado L."/>
            <person name="Berlin A.M."/>
            <person name="Borenstein D."/>
            <person name="Chen Z."/>
            <person name="Engels R."/>
            <person name="Freedman E."/>
            <person name="Gellesch M."/>
            <person name="Goldberg J."/>
            <person name="Griggs A."/>
            <person name="Gujja S."/>
            <person name="Heiman D.I."/>
            <person name="Hepburn T.A."/>
            <person name="Howarth C."/>
            <person name="Jen D."/>
            <person name="Larson L."/>
            <person name="Lewis B."/>
            <person name="Mehta T."/>
            <person name="Park D."/>
            <person name="Pearson M."/>
            <person name="Roberts A."/>
            <person name="Saif S."/>
            <person name="Shea T.D."/>
            <person name="Shenoy N."/>
            <person name="Sisk P."/>
            <person name="Stolte C."/>
            <person name="Sykes S.N."/>
            <person name="Walk T."/>
            <person name="White J."/>
            <person name="Yandava C."/>
            <person name="Straight P."/>
            <person name="Clardy J."/>
            <person name="Hung D."/>
            <person name="Kolter R."/>
            <person name="Mekalanos J."/>
            <person name="Walker S."/>
            <person name="Walsh C.T."/>
            <person name="Wieland B.L.C."/>
            <person name="Ilzarbe M."/>
            <person name="Galagan J."/>
            <person name="Nusbaum C."/>
            <person name="Birren B."/>
        </authorList>
    </citation>
    <scope>NUCLEOTIDE SEQUENCE [LARGE SCALE GENOMIC DNA]</scope>
    <source>
        <strain evidence="3">ATCC 14672 / DSM 40746 / JCM 4963 / KCTC 9882 / NRRL B-12104 / FH 1290</strain>
    </source>
</reference>
<organism evidence="2 3">
    <name type="scientific">Streptomyces viridosporus (strain ATCC 14672 / DSM 40746 / JCM 4963 / KCTC 9882 / NRRL B-12104 / FH 1290)</name>
    <name type="common">Streptomyces ghanaensis</name>
    <dbReference type="NCBI Taxonomy" id="566461"/>
    <lineage>
        <taxon>Bacteria</taxon>
        <taxon>Bacillati</taxon>
        <taxon>Actinomycetota</taxon>
        <taxon>Actinomycetes</taxon>
        <taxon>Kitasatosporales</taxon>
        <taxon>Streptomycetaceae</taxon>
        <taxon>Streptomyces</taxon>
    </lineage>
</organism>
<name>D5ZVW7_STRV1</name>
<dbReference type="Pfam" id="PF13302">
    <property type="entry name" value="Acetyltransf_3"/>
    <property type="match status" value="1"/>
</dbReference>
<dbReference type="Proteomes" id="UP000003824">
    <property type="component" value="Unassembled WGS sequence"/>
</dbReference>
<dbReference type="SUPFAM" id="SSF55729">
    <property type="entry name" value="Acyl-CoA N-acyltransferases (Nat)"/>
    <property type="match status" value="1"/>
</dbReference>
<dbReference type="InterPro" id="IPR000182">
    <property type="entry name" value="GNAT_dom"/>
</dbReference>
<keyword evidence="2" id="KW-0808">Transferase</keyword>
<dbReference type="FunFam" id="3.40.630.30:FF:000182">
    <property type="entry name" value="Putative acetyltransferase"/>
    <property type="match status" value="1"/>
</dbReference>
<dbReference type="GO" id="GO:0008999">
    <property type="term" value="F:protein-N-terminal-alanine acetyltransferase activity"/>
    <property type="evidence" value="ECO:0007669"/>
    <property type="project" value="TreeGrafter"/>
</dbReference>
<dbReference type="PANTHER" id="PTHR43441:SF10">
    <property type="entry name" value="ACETYLTRANSFERASE"/>
    <property type="match status" value="1"/>
</dbReference>
<evidence type="ECO:0000313" key="3">
    <source>
        <dbReference type="Proteomes" id="UP000003824"/>
    </source>
</evidence>
<gene>
    <name evidence="2" type="ORF">SSFG_02188</name>
</gene>
<feature type="domain" description="N-acetyltransferase" evidence="1">
    <location>
        <begin position="34"/>
        <end position="195"/>
    </location>
</feature>
<dbReference type="GO" id="GO:0005737">
    <property type="term" value="C:cytoplasm"/>
    <property type="evidence" value="ECO:0007669"/>
    <property type="project" value="TreeGrafter"/>
</dbReference>